<dbReference type="PANTHER" id="PTHR47972">
    <property type="entry name" value="KINESIN-LIKE PROTEIN KLP-3"/>
    <property type="match status" value="1"/>
</dbReference>
<dbReference type="InterPro" id="IPR027417">
    <property type="entry name" value="P-loop_NTPase"/>
</dbReference>
<dbReference type="GO" id="GO:0007018">
    <property type="term" value="P:microtubule-based movement"/>
    <property type="evidence" value="ECO:0007669"/>
    <property type="project" value="InterPro"/>
</dbReference>
<evidence type="ECO:0000313" key="1">
    <source>
        <dbReference type="EMBL" id="WVZ08005.1"/>
    </source>
</evidence>
<organism evidence="1 2">
    <name type="scientific">Vigna mungo</name>
    <name type="common">Black gram</name>
    <name type="synonym">Phaseolus mungo</name>
    <dbReference type="NCBI Taxonomy" id="3915"/>
    <lineage>
        <taxon>Eukaryota</taxon>
        <taxon>Viridiplantae</taxon>
        <taxon>Streptophyta</taxon>
        <taxon>Embryophyta</taxon>
        <taxon>Tracheophyta</taxon>
        <taxon>Spermatophyta</taxon>
        <taxon>Magnoliopsida</taxon>
        <taxon>eudicotyledons</taxon>
        <taxon>Gunneridae</taxon>
        <taxon>Pentapetalae</taxon>
        <taxon>rosids</taxon>
        <taxon>fabids</taxon>
        <taxon>Fabales</taxon>
        <taxon>Fabaceae</taxon>
        <taxon>Papilionoideae</taxon>
        <taxon>50 kb inversion clade</taxon>
        <taxon>NPAAA clade</taxon>
        <taxon>indigoferoid/millettioid clade</taxon>
        <taxon>Phaseoleae</taxon>
        <taxon>Vigna</taxon>
    </lineage>
</organism>
<dbReference type="GO" id="GO:0003777">
    <property type="term" value="F:microtubule motor activity"/>
    <property type="evidence" value="ECO:0007669"/>
    <property type="project" value="InterPro"/>
</dbReference>
<dbReference type="EMBL" id="CP144695">
    <property type="protein sequence ID" value="WVZ08005.1"/>
    <property type="molecule type" value="Genomic_DNA"/>
</dbReference>
<gene>
    <name evidence="1" type="ORF">V8G54_021351</name>
</gene>
<accession>A0AAQ3NFE1</accession>
<dbReference type="GO" id="GO:0015630">
    <property type="term" value="C:microtubule cytoskeleton"/>
    <property type="evidence" value="ECO:0007669"/>
    <property type="project" value="TreeGrafter"/>
</dbReference>
<proteinExistence type="predicted"/>
<evidence type="ECO:0008006" key="3">
    <source>
        <dbReference type="Google" id="ProtNLM"/>
    </source>
</evidence>
<dbReference type="SUPFAM" id="SSF52540">
    <property type="entry name" value="P-loop containing nucleoside triphosphate hydrolases"/>
    <property type="match status" value="1"/>
</dbReference>
<sequence length="370" mass="42578">MQITANNLPYKERLEPDTPWFIRILFLCKLWKNLDPDTARVYPNTCPRSQKKLHPDTLCLDPNICARHLHLQPSSSSFAVVNEIASIIKKHAKVTLIDPVSQSNGSVVADKKELRHTLRTTKSGMQFMQMKFCQEFSNLAHAASGYHRVLEENRKLYNQVQDLKGNKDQCFLVAFGGQAKTLMYVHISPERGAIGETITTLKFAERVATIELGAARVNKDSSDVKELKEQDFPSVFCSDEFWARWVAVNIFKKVPLYGNDCIEAYNSFILHELHRIELYGDEYFLSSGRELRHTLRTTKSGMQFMQMKFRQEFSNLGKDKQDILFSLFVFLSWNALSSLSSRRFWVHGLAHAASGYHSVLEENRELYNQV</sequence>
<dbReference type="Gene3D" id="3.40.850.10">
    <property type="entry name" value="Kinesin motor domain"/>
    <property type="match status" value="1"/>
</dbReference>
<evidence type="ECO:0000313" key="2">
    <source>
        <dbReference type="Proteomes" id="UP001374535"/>
    </source>
</evidence>
<dbReference type="AlphaFoldDB" id="A0AAQ3NFE1"/>
<dbReference type="Proteomes" id="UP001374535">
    <property type="component" value="Chromosome 6"/>
</dbReference>
<keyword evidence="2" id="KW-1185">Reference proteome</keyword>
<dbReference type="GO" id="GO:0008017">
    <property type="term" value="F:microtubule binding"/>
    <property type="evidence" value="ECO:0007669"/>
    <property type="project" value="TreeGrafter"/>
</dbReference>
<dbReference type="PANTHER" id="PTHR47972:SF39">
    <property type="entry name" value="KINESIN-LIKE PROTEIN KIN-14I"/>
    <property type="match status" value="1"/>
</dbReference>
<dbReference type="InterPro" id="IPR036961">
    <property type="entry name" value="Kinesin_motor_dom_sf"/>
</dbReference>
<name>A0AAQ3NFE1_VIGMU</name>
<dbReference type="InterPro" id="IPR027640">
    <property type="entry name" value="Kinesin-like_fam"/>
</dbReference>
<protein>
    <recommendedName>
        <fullName evidence="3">Kinesin motor domain-containing protein</fullName>
    </recommendedName>
</protein>
<reference evidence="1 2" key="1">
    <citation type="journal article" date="2023" name="Life. Sci Alliance">
        <title>Evolutionary insights into 3D genome organization and epigenetic landscape of Vigna mungo.</title>
        <authorList>
            <person name="Junaid A."/>
            <person name="Singh B."/>
            <person name="Bhatia S."/>
        </authorList>
    </citation>
    <scope>NUCLEOTIDE SEQUENCE [LARGE SCALE GENOMIC DNA]</scope>
    <source>
        <strain evidence="1">Urdbean</strain>
    </source>
</reference>